<keyword evidence="3" id="KW-1185">Reference proteome</keyword>
<proteinExistence type="predicted"/>
<comment type="caution">
    <text evidence="2">The sequence shown here is derived from an EMBL/GenBank/DDBJ whole genome shotgun (WGS) entry which is preliminary data.</text>
</comment>
<accession>A0ABS6DR15</accession>
<keyword evidence="1" id="KW-0812">Transmembrane</keyword>
<dbReference type="Proteomes" id="UP000812267">
    <property type="component" value="Unassembled WGS sequence"/>
</dbReference>
<gene>
    <name evidence="2" type="ORF">KQ878_00315</name>
</gene>
<name>A0ABS6DR15_9MOLU</name>
<dbReference type="NCBIfam" id="NF045937">
    <property type="entry name" value="MSC_0624_12TM"/>
    <property type="match status" value="1"/>
</dbReference>
<keyword evidence="1" id="KW-1133">Transmembrane helix</keyword>
<dbReference type="EMBL" id="JAHMHK010000001">
    <property type="protein sequence ID" value="MBU4693329.1"/>
    <property type="molecule type" value="Genomic_DNA"/>
</dbReference>
<sequence>MANNDNRINLINLFITSIVSIIMMIIYLKRNISATKISLSFIYLQLAFLGVLIFIFDLNQILISKDNFGFNYINSDLSLTQILTITELCIAIAYSLYSVTNLWFTLYKLSIHKKNITKEVNNEK</sequence>
<feature type="transmembrane region" description="Helical" evidence="1">
    <location>
        <begin position="82"/>
        <end position="104"/>
    </location>
</feature>
<feature type="transmembrane region" description="Helical" evidence="1">
    <location>
        <begin position="40"/>
        <end position="62"/>
    </location>
</feature>
<organism evidence="2 3">
    <name type="scientific">Mycoplasma zalophidermidis</name>
    <dbReference type="NCBI Taxonomy" id="398174"/>
    <lineage>
        <taxon>Bacteria</taxon>
        <taxon>Bacillati</taxon>
        <taxon>Mycoplasmatota</taxon>
        <taxon>Mollicutes</taxon>
        <taxon>Mycoplasmataceae</taxon>
        <taxon>Mycoplasma</taxon>
    </lineage>
</organism>
<keyword evidence="1" id="KW-0472">Membrane</keyword>
<evidence type="ECO:0000256" key="1">
    <source>
        <dbReference type="SAM" id="Phobius"/>
    </source>
</evidence>
<feature type="transmembrane region" description="Helical" evidence="1">
    <location>
        <begin position="6"/>
        <end position="28"/>
    </location>
</feature>
<reference evidence="2" key="1">
    <citation type="submission" date="2021-06" db="EMBL/GenBank/DDBJ databases">
        <title>Novel Mycoplasma species detected in California sea lions (Zalophus californianus) from the USA.</title>
        <authorList>
            <person name="Volokhov D.V."/>
            <person name="Furtak V.A."/>
            <person name="Zagorodnyaya T.A."/>
        </authorList>
    </citation>
    <scope>NUCLEOTIDE SEQUENCE [LARGE SCALE GENOMIC DNA]</scope>
    <source>
        <strain evidence="2">CSL 4779</strain>
    </source>
</reference>
<evidence type="ECO:0000313" key="3">
    <source>
        <dbReference type="Proteomes" id="UP000812267"/>
    </source>
</evidence>
<protein>
    <submittedName>
        <fullName evidence="2">Uncharacterized protein</fullName>
    </submittedName>
</protein>
<evidence type="ECO:0000313" key="2">
    <source>
        <dbReference type="EMBL" id="MBU4693329.1"/>
    </source>
</evidence>